<reference evidence="1" key="1">
    <citation type="journal article" date="2015" name="Nature">
        <title>Complex archaea that bridge the gap between prokaryotes and eukaryotes.</title>
        <authorList>
            <person name="Spang A."/>
            <person name="Saw J.H."/>
            <person name="Jorgensen S.L."/>
            <person name="Zaremba-Niedzwiedzka K."/>
            <person name="Martijn J."/>
            <person name="Lind A.E."/>
            <person name="van Eijk R."/>
            <person name="Schleper C."/>
            <person name="Guy L."/>
            <person name="Ettema T.J."/>
        </authorList>
    </citation>
    <scope>NUCLEOTIDE SEQUENCE</scope>
</reference>
<accession>A0A0F8WSI3</accession>
<evidence type="ECO:0000313" key="1">
    <source>
        <dbReference type="EMBL" id="KKK51300.1"/>
    </source>
</evidence>
<protein>
    <recommendedName>
        <fullName evidence="2">SF4 helicase domain-containing protein</fullName>
    </recommendedName>
</protein>
<sequence length="279" mass="33182">TENQMLRRMVIYTAQRPDQERYCKDLWMPILDCKRHQQDKCEDTRRQKQYYPDPILETSSPTWDDLIMAAETFRRHSPCRNCPAIRGTVWLQKQKNPQPLTKEEVEREMRTFQQKHVKGRLRLSTHPNETLSVTAMKALLDLWERAEHFVPDVIVVDYADILSACLDFTRLEFRHQQNRIWQRLRNLSQERHCLVLTATQAKATSYTKELLDLSDYSEDKRKYAHCTAMYGLNQTPEEKRIGMMRINPLLVRDSDYSSDRPVTILQRLQIGRPLLKSFQ</sequence>
<proteinExistence type="predicted"/>
<gene>
    <name evidence="1" type="ORF">LCGC14_3116330</name>
</gene>
<dbReference type="EMBL" id="LAZR01067576">
    <property type="protein sequence ID" value="KKK51300.1"/>
    <property type="molecule type" value="Genomic_DNA"/>
</dbReference>
<evidence type="ECO:0008006" key="2">
    <source>
        <dbReference type="Google" id="ProtNLM"/>
    </source>
</evidence>
<dbReference type="Gene3D" id="3.40.50.300">
    <property type="entry name" value="P-loop containing nucleotide triphosphate hydrolases"/>
    <property type="match status" value="1"/>
</dbReference>
<dbReference type="AlphaFoldDB" id="A0A0F8WSI3"/>
<feature type="non-terminal residue" evidence="1">
    <location>
        <position position="1"/>
    </location>
</feature>
<organism evidence="1">
    <name type="scientific">marine sediment metagenome</name>
    <dbReference type="NCBI Taxonomy" id="412755"/>
    <lineage>
        <taxon>unclassified sequences</taxon>
        <taxon>metagenomes</taxon>
        <taxon>ecological metagenomes</taxon>
    </lineage>
</organism>
<dbReference type="InterPro" id="IPR027417">
    <property type="entry name" value="P-loop_NTPase"/>
</dbReference>
<comment type="caution">
    <text evidence="1">The sequence shown here is derived from an EMBL/GenBank/DDBJ whole genome shotgun (WGS) entry which is preliminary data.</text>
</comment>
<name>A0A0F8WSI3_9ZZZZ</name>